<gene>
    <name evidence="2" type="ORF">HRV97_03520</name>
</gene>
<feature type="transmembrane region" description="Helical" evidence="1">
    <location>
        <begin position="12"/>
        <end position="32"/>
    </location>
</feature>
<comment type="caution">
    <text evidence="2">The sequence shown here is derived from an EMBL/GenBank/DDBJ whole genome shotgun (WGS) entry which is preliminary data.</text>
</comment>
<protein>
    <submittedName>
        <fullName evidence="2">Uncharacterized protein</fullName>
    </submittedName>
</protein>
<name>A0ABX2JFT1_9SPHN</name>
<sequence length="142" mass="15424">MQRPASIVRFEQFYLASLAASLISWFVEWPLMEARLAANPQTAAFGWMLSVMLVLNVAVSLLLWFFTARRASVVAKWIVVVFAGLSVLRLLLNLPAALQGALSATSLILALVTTGLSVAAAALLFRTDARAWFGEDVVGEVE</sequence>
<feature type="transmembrane region" description="Helical" evidence="1">
    <location>
        <begin position="104"/>
        <end position="125"/>
    </location>
</feature>
<evidence type="ECO:0000313" key="2">
    <source>
        <dbReference type="EMBL" id="NTS64230.1"/>
    </source>
</evidence>
<dbReference type="Proteomes" id="UP000621447">
    <property type="component" value="Unassembled WGS sequence"/>
</dbReference>
<keyword evidence="1" id="KW-1133">Transmembrane helix</keyword>
<feature type="transmembrane region" description="Helical" evidence="1">
    <location>
        <begin position="73"/>
        <end position="92"/>
    </location>
</feature>
<accession>A0ABX2JFT1</accession>
<dbReference type="EMBL" id="JABULH010000001">
    <property type="protein sequence ID" value="NTS64230.1"/>
    <property type="molecule type" value="Genomic_DNA"/>
</dbReference>
<reference evidence="2 3" key="1">
    <citation type="submission" date="2020-06" db="EMBL/GenBank/DDBJ databases">
        <title>Sphingomonas hominis sp. nov., a member of the Sphingomonas, isolated from the hair of a 22-year-old girl.</title>
        <authorList>
            <person name="Zhang D.-F."/>
            <person name="Cui X.-W."/>
        </authorList>
    </citation>
    <scope>NUCLEOTIDE SEQUENCE [LARGE SCALE GENOMIC DNA]</scope>
    <source>
        <strain evidence="2 3">HHU CXW</strain>
    </source>
</reference>
<evidence type="ECO:0000256" key="1">
    <source>
        <dbReference type="SAM" id="Phobius"/>
    </source>
</evidence>
<organism evidence="2 3">
    <name type="scientific">Sphingomonas hominis</name>
    <dbReference type="NCBI Taxonomy" id="2741495"/>
    <lineage>
        <taxon>Bacteria</taxon>
        <taxon>Pseudomonadati</taxon>
        <taxon>Pseudomonadota</taxon>
        <taxon>Alphaproteobacteria</taxon>
        <taxon>Sphingomonadales</taxon>
        <taxon>Sphingomonadaceae</taxon>
        <taxon>Sphingomonas</taxon>
    </lineage>
</organism>
<feature type="transmembrane region" description="Helical" evidence="1">
    <location>
        <begin position="44"/>
        <end position="66"/>
    </location>
</feature>
<dbReference type="RefSeq" id="WP_174192274.1">
    <property type="nucleotide sequence ID" value="NZ_JABULH010000001.1"/>
</dbReference>
<proteinExistence type="predicted"/>
<keyword evidence="3" id="KW-1185">Reference proteome</keyword>
<keyword evidence="1" id="KW-0812">Transmembrane</keyword>
<keyword evidence="1" id="KW-0472">Membrane</keyword>
<evidence type="ECO:0000313" key="3">
    <source>
        <dbReference type="Proteomes" id="UP000621447"/>
    </source>
</evidence>